<protein>
    <submittedName>
        <fullName evidence="1">Uncharacterized protein</fullName>
    </submittedName>
</protein>
<reference evidence="1 2" key="1">
    <citation type="submission" date="2019-03" db="EMBL/GenBank/DDBJ databases">
        <title>First draft genome of Liparis tanakae, snailfish: a comprehensive survey of snailfish specific genes.</title>
        <authorList>
            <person name="Kim W."/>
            <person name="Song I."/>
            <person name="Jeong J.-H."/>
            <person name="Kim D."/>
            <person name="Kim S."/>
            <person name="Ryu S."/>
            <person name="Song J.Y."/>
            <person name="Lee S.K."/>
        </authorList>
    </citation>
    <scope>NUCLEOTIDE SEQUENCE [LARGE SCALE GENOMIC DNA]</scope>
    <source>
        <tissue evidence="1">Muscle</tissue>
    </source>
</reference>
<name>A0A4Z2EZ67_9TELE</name>
<keyword evidence="2" id="KW-1185">Reference proteome</keyword>
<accession>A0A4Z2EZ67</accession>
<dbReference type="AlphaFoldDB" id="A0A4Z2EZ67"/>
<dbReference type="EMBL" id="SRLO01002120">
    <property type="protein sequence ID" value="TNN33821.1"/>
    <property type="molecule type" value="Genomic_DNA"/>
</dbReference>
<gene>
    <name evidence="1" type="ORF">EYF80_056016</name>
</gene>
<proteinExistence type="predicted"/>
<evidence type="ECO:0000313" key="1">
    <source>
        <dbReference type="EMBL" id="TNN33821.1"/>
    </source>
</evidence>
<dbReference type="Proteomes" id="UP000314294">
    <property type="component" value="Unassembled WGS sequence"/>
</dbReference>
<comment type="caution">
    <text evidence="1">The sequence shown here is derived from an EMBL/GenBank/DDBJ whole genome shotgun (WGS) entry which is preliminary data.</text>
</comment>
<sequence length="79" mass="8595">MMDDERPAERTVVQRLTTDVSLTGESPVMKTPSHGVSCDEDSVTRCLLTYHMSGVLSGSIARSLFPSGPADGRPVRFRV</sequence>
<organism evidence="1 2">
    <name type="scientific">Liparis tanakae</name>
    <name type="common">Tanaka's snailfish</name>
    <dbReference type="NCBI Taxonomy" id="230148"/>
    <lineage>
        <taxon>Eukaryota</taxon>
        <taxon>Metazoa</taxon>
        <taxon>Chordata</taxon>
        <taxon>Craniata</taxon>
        <taxon>Vertebrata</taxon>
        <taxon>Euteleostomi</taxon>
        <taxon>Actinopterygii</taxon>
        <taxon>Neopterygii</taxon>
        <taxon>Teleostei</taxon>
        <taxon>Neoteleostei</taxon>
        <taxon>Acanthomorphata</taxon>
        <taxon>Eupercaria</taxon>
        <taxon>Perciformes</taxon>
        <taxon>Cottioidei</taxon>
        <taxon>Cottales</taxon>
        <taxon>Liparidae</taxon>
        <taxon>Liparis</taxon>
    </lineage>
</organism>
<evidence type="ECO:0000313" key="2">
    <source>
        <dbReference type="Proteomes" id="UP000314294"/>
    </source>
</evidence>